<keyword evidence="4" id="KW-1185">Reference proteome</keyword>
<dbReference type="Proteomes" id="UP000289340">
    <property type="component" value="Chromosome 4"/>
</dbReference>
<feature type="transmembrane region" description="Helical" evidence="1">
    <location>
        <begin position="360"/>
        <end position="382"/>
    </location>
</feature>
<evidence type="ECO:0000256" key="1">
    <source>
        <dbReference type="SAM" id="Phobius"/>
    </source>
</evidence>
<dbReference type="PANTHER" id="PTHR47725:SF2">
    <property type="entry name" value="UBIQUITIN-LIKE DOMAIN-CONTAINING PROTEIN"/>
    <property type="match status" value="1"/>
</dbReference>
<dbReference type="AlphaFoldDB" id="A0A445L0M8"/>
<keyword evidence="1" id="KW-0812">Transmembrane</keyword>
<evidence type="ECO:0000313" key="3">
    <source>
        <dbReference type="EMBL" id="RZC16698.1"/>
    </source>
</evidence>
<dbReference type="CDD" id="cd17039">
    <property type="entry name" value="Ubl_ubiquitin_like"/>
    <property type="match status" value="1"/>
</dbReference>
<feature type="domain" description="Ubiquitin-like" evidence="2">
    <location>
        <begin position="279"/>
        <end position="357"/>
    </location>
</feature>
<comment type="caution">
    <text evidence="3">The sequence shown here is derived from an EMBL/GenBank/DDBJ whole genome shotgun (WGS) entry which is preliminary data.</text>
</comment>
<dbReference type="PANTHER" id="PTHR47725">
    <property type="entry name" value="OS03G0364000 PROTEIN"/>
    <property type="match status" value="1"/>
</dbReference>
<dbReference type="SUPFAM" id="SSF54236">
    <property type="entry name" value="Ubiquitin-like"/>
    <property type="match status" value="1"/>
</dbReference>
<accession>A0A445L0M8</accession>
<sequence>MWLKGIFYLFNDIPVDFDHVLNVIDNKISEEDNITLLAPFEDEEFCCVMFQVHPDKALGHDRMNPRFYRHFWNVCGNHIIDTCKSWLASSSIPHALNETNISIIPKCDKPRSMKDLRPISLCNAAYKVLSKVLANCLKPFFPSTISEERRAFVENRAIIDNILLANEIVHYLNCETRAHEQRTHLCNHQFQEKIMEYQQRMLKWISSYRYSYMIEEEARLHAHFECIWCHVLPLDEPRVSLITIETNASYHYPFKLPWTAAPLDFVTKEKEKRPKRNKMDMYIRVKRSKTTYFIRCKPSDKILDIKQKLQELVDQPANNQRLILPVTGEVLEDSKTLADQKVENDAVVALTLRKGNGYTVILFLAANLVSFLPSLVVCRVLLPVVYVVHQRCIGDA</sequence>
<evidence type="ECO:0000259" key="2">
    <source>
        <dbReference type="PROSITE" id="PS50053"/>
    </source>
</evidence>
<dbReference type="PROSITE" id="PS50053">
    <property type="entry name" value="UBIQUITIN_2"/>
    <property type="match status" value="1"/>
</dbReference>
<dbReference type="InterPro" id="IPR000626">
    <property type="entry name" value="Ubiquitin-like_dom"/>
</dbReference>
<organism evidence="3 4">
    <name type="scientific">Glycine soja</name>
    <name type="common">Wild soybean</name>
    <dbReference type="NCBI Taxonomy" id="3848"/>
    <lineage>
        <taxon>Eukaryota</taxon>
        <taxon>Viridiplantae</taxon>
        <taxon>Streptophyta</taxon>
        <taxon>Embryophyta</taxon>
        <taxon>Tracheophyta</taxon>
        <taxon>Spermatophyta</taxon>
        <taxon>Magnoliopsida</taxon>
        <taxon>eudicotyledons</taxon>
        <taxon>Gunneridae</taxon>
        <taxon>Pentapetalae</taxon>
        <taxon>rosids</taxon>
        <taxon>fabids</taxon>
        <taxon>Fabales</taxon>
        <taxon>Fabaceae</taxon>
        <taxon>Papilionoideae</taxon>
        <taxon>50 kb inversion clade</taxon>
        <taxon>NPAAA clade</taxon>
        <taxon>indigoferoid/millettioid clade</taxon>
        <taxon>Phaseoleae</taxon>
        <taxon>Glycine</taxon>
        <taxon>Glycine subgen. Soja</taxon>
    </lineage>
</organism>
<dbReference type="InterPro" id="IPR029071">
    <property type="entry name" value="Ubiquitin-like_domsf"/>
</dbReference>
<keyword evidence="1" id="KW-1133">Transmembrane helix</keyword>
<dbReference type="Pfam" id="PF00240">
    <property type="entry name" value="ubiquitin"/>
    <property type="match status" value="1"/>
</dbReference>
<dbReference type="EMBL" id="QZWG01000004">
    <property type="protein sequence ID" value="RZC16698.1"/>
    <property type="molecule type" value="Genomic_DNA"/>
</dbReference>
<name>A0A445L0M8_GLYSO</name>
<dbReference type="SMART" id="SM00213">
    <property type="entry name" value="UBQ"/>
    <property type="match status" value="1"/>
</dbReference>
<dbReference type="Gene3D" id="3.10.20.90">
    <property type="entry name" value="Phosphatidylinositol 3-kinase Catalytic Subunit, Chain A, domain 1"/>
    <property type="match status" value="1"/>
</dbReference>
<gene>
    <name evidence="3" type="ORF">D0Y65_009839</name>
</gene>
<keyword evidence="1" id="KW-0472">Membrane</keyword>
<proteinExistence type="predicted"/>
<reference evidence="3 4" key="1">
    <citation type="submission" date="2018-09" db="EMBL/GenBank/DDBJ databases">
        <title>A high-quality reference genome of wild soybean provides a powerful tool to mine soybean genomes.</title>
        <authorList>
            <person name="Xie M."/>
            <person name="Chung C.Y.L."/>
            <person name="Li M.-W."/>
            <person name="Wong F.-L."/>
            <person name="Chan T.-F."/>
            <person name="Lam H.-M."/>
        </authorList>
    </citation>
    <scope>NUCLEOTIDE SEQUENCE [LARGE SCALE GENOMIC DNA]</scope>
    <source>
        <strain evidence="4">cv. W05</strain>
        <tissue evidence="3">Hypocotyl of etiolated seedlings</tissue>
    </source>
</reference>
<protein>
    <recommendedName>
        <fullName evidence="2">Ubiquitin-like domain-containing protein</fullName>
    </recommendedName>
</protein>
<evidence type="ECO:0000313" key="4">
    <source>
        <dbReference type="Proteomes" id="UP000289340"/>
    </source>
</evidence>